<dbReference type="Proteomes" id="UP000094224">
    <property type="component" value="Unassembled WGS sequence"/>
</dbReference>
<dbReference type="CDD" id="cd04301">
    <property type="entry name" value="NAT_SF"/>
    <property type="match status" value="1"/>
</dbReference>
<proteinExistence type="predicted"/>
<evidence type="ECO:0000256" key="2">
    <source>
        <dbReference type="ARBA" id="ARBA00023315"/>
    </source>
</evidence>
<dbReference type="InterPro" id="IPR050832">
    <property type="entry name" value="Bact_Acetyltransf"/>
</dbReference>
<reference evidence="5" key="1">
    <citation type="submission" date="2016-09" db="EMBL/GenBank/DDBJ databases">
        <authorList>
            <person name="Greninger A.L."/>
            <person name="Jerome K.R."/>
            <person name="Mcnair B."/>
            <person name="Wallis C."/>
            <person name="Fang F."/>
        </authorList>
    </citation>
    <scope>NUCLEOTIDE SEQUENCE [LARGE SCALE GENOMIC DNA]</scope>
    <source>
        <strain evidence="5">BC1_M4</strain>
    </source>
</reference>
<dbReference type="SUPFAM" id="SSF55729">
    <property type="entry name" value="Acyl-CoA N-acyltransferases (Nat)"/>
    <property type="match status" value="1"/>
</dbReference>
<dbReference type="Pfam" id="PF00583">
    <property type="entry name" value="Acetyltransf_1"/>
    <property type="match status" value="1"/>
</dbReference>
<evidence type="ECO:0000259" key="3">
    <source>
        <dbReference type="PROSITE" id="PS51186"/>
    </source>
</evidence>
<evidence type="ECO:0000313" key="4">
    <source>
        <dbReference type="EMBL" id="ODR03255.1"/>
    </source>
</evidence>
<name>A0A1E3SM70_9MYCO</name>
<comment type="caution">
    <text evidence="4">The sequence shown here is derived from an EMBL/GenBank/DDBJ whole genome shotgun (WGS) entry which is preliminary data.</text>
</comment>
<keyword evidence="2" id="KW-0012">Acyltransferase</keyword>
<evidence type="ECO:0000256" key="1">
    <source>
        <dbReference type="ARBA" id="ARBA00022679"/>
    </source>
</evidence>
<sequence>MIRVRRAVPADEPDVAAVQVRSWQWAYRGLLAQDYLDGLDPQAWAARYSFGRMGFALPATHVAVDGATVCGLVTTGLCRDPDLSNFGEVMAIYVDPAYVRRGVGRSLMHAARNRLRRVGFGWAALWVLDGNVAARRFYERDGWGCDGARRTSTYGGVAVDQVRYRLRLRPDIEPA</sequence>
<keyword evidence="1 4" id="KW-0808">Transferase</keyword>
<protein>
    <submittedName>
        <fullName evidence="4">GNAT family N-acetyltransferase</fullName>
    </submittedName>
</protein>
<evidence type="ECO:0000313" key="5">
    <source>
        <dbReference type="Proteomes" id="UP000094224"/>
    </source>
</evidence>
<dbReference type="EMBL" id="MIHC01000047">
    <property type="protein sequence ID" value="ODR03255.1"/>
    <property type="molecule type" value="Genomic_DNA"/>
</dbReference>
<keyword evidence="5" id="KW-1185">Reference proteome</keyword>
<dbReference type="PANTHER" id="PTHR43877:SF1">
    <property type="entry name" value="ACETYLTRANSFERASE"/>
    <property type="match status" value="1"/>
</dbReference>
<dbReference type="PANTHER" id="PTHR43877">
    <property type="entry name" value="AMINOALKYLPHOSPHONATE N-ACETYLTRANSFERASE-RELATED-RELATED"/>
    <property type="match status" value="1"/>
</dbReference>
<dbReference type="PROSITE" id="PS51186">
    <property type="entry name" value="GNAT"/>
    <property type="match status" value="1"/>
</dbReference>
<dbReference type="Gene3D" id="3.40.630.30">
    <property type="match status" value="1"/>
</dbReference>
<accession>A0A1E3SM70</accession>
<feature type="domain" description="N-acetyltransferase" evidence="3">
    <location>
        <begin position="2"/>
        <end position="169"/>
    </location>
</feature>
<dbReference type="GO" id="GO:0016747">
    <property type="term" value="F:acyltransferase activity, transferring groups other than amino-acyl groups"/>
    <property type="evidence" value="ECO:0007669"/>
    <property type="project" value="InterPro"/>
</dbReference>
<organism evidence="4 5">
    <name type="scientific">Mycobacterium sherrisii</name>
    <dbReference type="NCBI Taxonomy" id="243061"/>
    <lineage>
        <taxon>Bacteria</taxon>
        <taxon>Bacillati</taxon>
        <taxon>Actinomycetota</taxon>
        <taxon>Actinomycetes</taxon>
        <taxon>Mycobacteriales</taxon>
        <taxon>Mycobacteriaceae</taxon>
        <taxon>Mycobacterium</taxon>
        <taxon>Mycobacterium simiae complex</taxon>
    </lineage>
</organism>
<dbReference type="AlphaFoldDB" id="A0A1E3SM70"/>
<dbReference type="InterPro" id="IPR016181">
    <property type="entry name" value="Acyl_CoA_acyltransferase"/>
</dbReference>
<dbReference type="InterPro" id="IPR000182">
    <property type="entry name" value="GNAT_dom"/>
</dbReference>
<gene>
    <name evidence="4" type="ORF">BHQ21_21905</name>
</gene>